<proteinExistence type="predicted"/>
<dbReference type="PANTHER" id="PTHR24652">
    <property type="entry name" value="LOW-DENSITY LIPOPROTEIN RECEPTOR CLASS A DOMAIN-CONTAINING PROTEIN 2"/>
    <property type="match status" value="1"/>
</dbReference>
<dbReference type="OrthoDB" id="6514358at2759"/>
<sequence length="88" mass="9190">IHLCCQNNASEIGIVTTTGSVVTLTHVTGASNNTDVISRLVITSFKASADCNGFKCANSRCISQDLACDGINHCGDNSDESSDAKCQH</sequence>
<dbReference type="VEuPathDB" id="VectorBase:LDEU012849"/>
<dbReference type="PROSITE" id="PS01209">
    <property type="entry name" value="LDLRA_1"/>
    <property type="match status" value="1"/>
</dbReference>
<feature type="disulfide bond" evidence="2">
    <location>
        <begin position="56"/>
        <end position="74"/>
    </location>
</feature>
<evidence type="ECO:0000256" key="2">
    <source>
        <dbReference type="PROSITE-ProRule" id="PRU00124"/>
    </source>
</evidence>
<protein>
    <submittedName>
        <fullName evidence="3">Uncharacterized protein</fullName>
    </submittedName>
</protein>
<comment type="caution">
    <text evidence="2">Lacks conserved residue(s) required for the propagation of feature annotation.</text>
</comment>
<evidence type="ECO:0000313" key="4">
    <source>
        <dbReference type="Proteomes" id="UP000288716"/>
    </source>
</evidence>
<comment type="caution">
    <text evidence="3">The sequence shown here is derived from an EMBL/GenBank/DDBJ whole genome shotgun (WGS) entry which is preliminary data.</text>
</comment>
<dbReference type="Proteomes" id="UP000288716">
    <property type="component" value="Unassembled WGS sequence"/>
</dbReference>
<organism evidence="3 4">
    <name type="scientific">Leptotrombidium deliense</name>
    <dbReference type="NCBI Taxonomy" id="299467"/>
    <lineage>
        <taxon>Eukaryota</taxon>
        <taxon>Metazoa</taxon>
        <taxon>Ecdysozoa</taxon>
        <taxon>Arthropoda</taxon>
        <taxon>Chelicerata</taxon>
        <taxon>Arachnida</taxon>
        <taxon>Acari</taxon>
        <taxon>Acariformes</taxon>
        <taxon>Trombidiformes</taxon>
        <taxon>Prostigmata</taxon>
        <taxon>Anystina</taxon>
        <taxon>Parasitengona</taxon>
        <taxon>Trombiculoidea</taxon>
        <taxon>Trombiculidae</taxon>
        <taxon>Leptotrombidium</taxon>
    </lineage>
</organism>
<feature type="non-terminal residue" evidence="3">
    <location>
        <position position="1"/>
    </location>
</feature>
<dbReference type="AlphaFoldDB" id="A0A443RUX4"/>
<dbReference type="InterPro" id="IPR002172">
    <property type="entry name" value="LDrepeatLR_classA_rpt"/>
</dbReference>
<dbReference type="InterPro" id="IPR042333">
    <property type="entry name" value="LRAD2/Mig-13-like"/>
</dbReference>
<evidence type="ECO:0000256" key="1">
    <source>
        <dbReference type="ARBA" id="ARBA00023157"/>
    </source>
</evidence>
<dbReference type="InterPro" id="IPR023415">
    <property type="entry name" value="LDLR_class-A_CS"/>
</dbReference>
<gene>
    <name evidence="3" type="ORF">B4U80_02771</name>
</gene>
<dbReference type="InterPro" id="IPR036055">
    <property type="entry name" value="LDL_receptor-like_sf"/>
</dbReference>
<dbReference type="STRING" id="299467.A0A443RUX4"/>
<accession>A0A443RUX4</accession>
<dbReference type="SMART" id="SM00192">
    <property type="entry name" value="LDLa"/>
    <property type="match status" value="1"/>
</dbReference>
<dbReference type="EMBL" id="NCKV01029117">
    <property type="protein sequence ID" value="RWS19191.1"/>
    <property type="molecule type" value="Genomic_DNA"/>
</dbReference>
<name>A0A443RUX4_9ACAR</name>
<evidence type="ECO:0000313" key="3">
    <source>
        <dbReference type="EMBL" id="RWS19191.1"/>
    </source>
</evidence>
<dbReference type="Pfam" id="PF00057">
    <property type="entry name" value="Ldl_recept_a"/>
    <property type="match status" value="1"/>
</dbReference>
<dbReference type="SUPFAM" id="SSF57424">
    <property type="entry name" value="LDL receptor-like module"/>
    <property type="match status" value="1"/>
</dbReference>
<dbReference type="PANTHER" id="PTHR24652:SF69">
    <property type="entry name" value="CUB DOMAIN-CONTAINING PROTEIN"/>
    <property type="match status" value="1"/>
</dbReference>
<keyword evidence="4" id="KW-1185">Reference proteome</keyword>
<dbReference type="Gene3D" id="4.10.400.10">
    <property type="entry name" value="Low-density Lipoprotein Receptor"/>
    <property type="match status" value="1"/>
</dbReference>
<keyword evidence="1 2" id="KW-1015">Disulfide bond</keyword>
<dbReference type="CDD" id="cd00112">
    <property type="entry name" value="LDLa"/>
    <property type="match status" value="1"/>
</dbReference>
<reference evidence="3 4" key="1">
    <citation type="journal article" date="2018" name="Gigascience">
        <title>Genomes of trombidid mites reveal novel predicted allergens and laterally-transferred genes associated with secondary metabolism.</title>
        <authorList>
            <person name="Dong X."/>
            <person name="Chaisiri K."/>
            <person name="Xia D."/>
            <person name="Armstrong S.D."/>
            <person name="Fang Y."/>
            <person name="Donnelly M.J."/>
            <person name="Kadowaki T."/>
            <person name="McGarry J.W."/>
            <person name="Darby A.C."/>
            <person name="Makepeace B.L."/>
        </authorList>
    </citation>
    <scope>NUCLEOTIDE SEQUENCE [LARGE SCALE GENOMIC DNA]</scope>
    <source>
        <strain evidence="3">UoL-UT</strain>
    </source>
</reference>
<dbReference type="PROSITE" id="PS50068">
    <property type="entry name" value="LDLRA_2"/>
    <property type="match status" value="1"/>
</dbReference>